<feature type="non-terminal residue" evidence="1">
    <location>
        <position position="47"/>
    </location>
</feature>
<dbReference type="EMBL" id="PIUK01000446">
    <property type="protein sequence ID" value="MBY6278320.1"/>
    <property type="molecule type" value="Genomic_DNA"/>
</dbReference>
<gene>
    <name evidence="1" type="ORF">CWE10_19570</name>
</gene>
<protein>
    <submittedName>
        <fullName evidence="1">S-layer homology domain-containing protein</fullName>
    </submittedName>
</protein>
<dbReference type="AlphaFoldDB" id="A0A953IGU9"/>
<organism evidence="1 2">
    <name type="scientific">Symbiobacterium thermophilum</name>
    <dbReference type="NCBI Taxonomy" id="2734"/>
    <lineage>
        <taxon>Bacteria</taxon>
        <taxon>Bacillati</taxon>
        <taxon>Bacillota</taxon>
        <taxon>Clostridia</taxon>
        <taxon>Eubacteriales</taxon>
        <taxon>Symbiobacteriaceae</taxon>
        <taxon>Symbiobacterium</taxon>
    </lineage>
</organism>
<accession>A0A953IGU9</accession>
<dbReference type="Proteomes" id="UP000732377">
    <property type="component" value="Unassembled WGS sequence"/>
</dbReference>
<reference evidence="1" key="1">
    <citation type="submission" date="2017-11" db="EMBL/GenBank/DDBJ databases">
        <title>Three new genomes from thermophilic consortium.</title>
        <authorList>
            <person name="Quaggio R."/>
            <person name="Amgarten D."/>
            <person name="Setubal J.C."/>
        </authorList>
    </citation>
    <scope>NUCLEOTIDE SEQUENCE</scope>
    <source>
        <strain evidence="1">ZCTH01-B2</strain>
    </source>
</reference>
<sequence length="47" mass="5460">MRKFYSFILVFSLLVSIVFPGVVTEAKSKFKDVPEDFWAKAEIEFLS</sequence>
<evidence type="ECO:0000313" key="2">
    <source>
        <dbReference type="Proteomes" id="UP000732377"/>
    </source>
</evidence>
<comment type="caution">
    <text evidence="1">The sequence shown here is derived from an EMBL/GenBank/DDBJ whole genome shotgun (WGS) entry which is preliminary data.</text>
</comment>
<proteinExistence type="predicted"/>
<evidence type="ECO:0000313" key="1">
    <source>
        <dbReference type="EMBL" id="MBY6278320.1"/>
    </source>
</evidence>
<name>A0A953IGU9_SYMTR</name>